<feature type="domain" description="Glycosyltransferase subfamily 4-like N-terminal" evidence="5">
    <location>
        <begin position="46"/>
        <end position="188"/>
    </location>
</feature>
<dbReference type="Proteomes" id="UP000807371">
    <property type="component" value="Unassembled WGS sequence"/>
</dbReference>
<dbReference type="PANTHER" id="PTHR45947">
    <property type="entry name" value="SULFOQUINOVOSYL TRANSFERASE SQD2"/>
    <property type="match status" value="1"/>
</dbReference>
<evidence type="ECO:0000313" key="7">
    <source>
        <dbReference type="Proteomes" id="UP000807371"/>
    </source>
</evidence>
<evidence type="ECO:0000256" key="3">
    <source>
        <dbReference type="SAM" id="MobiDB-lite"/>
    </source>
</evidence>
<evidence type="ECO:0000256" key="2">
    <source>
        <dbReference type="ARBA" id="ARBA00022679"/>
    </source>
</evidence>
<reference evidence="6 7" key="1">
    <citation type="submission" date="2020-09" db="EMBL/GenBank/DDBJ databases">
        <title>Biosynthesis of the nuclear factor of activated T cells inhibitor NFAT-133 and its congeners in Streptomyces pactum.</title>
        <authorList>
            <person name="Zhou W."/>
            <person name="Posri P."/>
            <person name="Abugrain M.E."/>
            <person name="Weisberg A.J."/>
            <person name="Chang J.H."/>
            <person name="Mahmud T."/>
        </authorList>
    </citation>
    <scope>NUCLEOTIDE SEQUENCE [LARGE SCALE GENOMIC DNA]</scope>
    <source>
        <strain evidence="6 7">ATCC 27456</strain>
    </source>
</reference>
<accession>A0ABS0NG67</accession>
<organism evidence="6 7">
    <name type="scientific">Streptomyces pactum</name>
    <dbReference type="NCBI Taxonomy" id="68249"/>
    <lineage>
        <taxon>Bacteria</taxon>
        <taxon>Bacillati</taxon>
        <taxon>Actinomycetota</taxon>
        <taxon>Actinomycetes</taxon>
        <taxon>Kitasatosporales</taxon>
        <taxon>Streptomycetaceae</taxon>
        <taxon>Streptomyces</taxon>
    </lineage>
</organism>
<proteinExistence type="predicted"/>
<gene>
    <name evidence="6" type="ORF">IHE55_04870</name>
</gene>
<dbReference type="InterPro" id="IPR050194">
    <property type="entry name" value="Glycosyltransferase_grp1"/>
</dbReference>
<dbReference type="SUPFAM" id="SSF53756">
    <property type="entry name" value="UDP-Glycosyltransferase/glycogen phosphorylase"/>
    <property type="match status" value="1"/>
</dbReference>
<dbReference type="Pfam" id="PF00534">
    <property type="entry name" value="Glycos_transf_1"/>
    <property type="match status" value="1"/>
</dbReference>
<feature type="domain" description="Glycosyl transferase family 1" evidence="4">
    <location>
        <begin position="208"/>
        <end position="366"/>
    </location>
</feature>
<dbReference type="Gene3D" id="3.40.50.2000">
    <property type="entry name" value="Glycogen Phosphorylase B"/>
    <property type="match status" value="2"/>
</dbReference>
<dbReference type="CDD" id="cd03801">
    <property type="entry name" value="GT4_PimA-like"/>
    <property type="match status" value="1"/>
</dbReference>
<keyword evidence="1" id="KW-0328">Glycosyltransferase</keyword>
<dbReference type="Pfam" id="PF13579">
    <property type="entry name" value="Glyco_trans_4_4"/>
    <property type="match status" value="1"/>
</dbReference>
<protein>
    <submittedName>
        <fullName evidence="6">Glycosyltransferase family 4 protein</fullName>
    </submittedName>
</protein>
<keyword evidence="2" id="KW-0808">Transferase</keyword>
<keyword evidence="7" id="KW-1185">Reference proteome</keyword>
<feature type="compositionally biased region" description="Basic residues" evidence="3">
    <location>
        <begin position="7"/>
        <end position="20"/>
    </location>
</feature>
<dbReference type="InterPro" id="IPR001296">
    <property type="entry name" value="Glyco_trans_1"/>
</dbReference>
<sequence>MLGTAHRPSHVPRRRPRSHARVSSTPVPSSYGQTPLRAVQVLGSGSGAGAHVRSLTAGLVAHGLRVTVCAPGAAEREYGFHRAGARFRPVDARTTAGRVAAVRSACAGASLVHAHGLRSGLLAALALRGRRVPLVVTWHTRPRAEGAAARGVRLLERTVARAAAVVLGVSSDLVDRARERGARDARLAPAALPVPAPPPVRDEARRQKVRAELGVVDRPLLLTAGRLEEGRGYRPLLDAARSWVRLDPPPLLAIAGEGPARSALRRRIEDEGLPVRLLGRRDDLPELLAVADLAVLSSPWEARPVLAHEALHAGVPLVATAVGGVPELVGPAAELVPYDDPWALSTAVTRLLADPLRRARLSAAGRVQAAGWPDEENTVAQVLGVYDELTAS</sequence>
<feature type="region of interest" description="Disordered" evidence="3">
    <location>
        <begin position="1"/>
        <end position="34"/>
    </location>
</feature>
<comment type="caution">
    <text evidence="6">The sequence shown here is derived from an EMBL/GenBank/DDBJ whole genome shotgun (WGS) entry which is preliminary data.</text>
</comment>
<evidence type="ECO:0000313" key="6">
    <source>
        <dbReference type="EMBL" id="MBH5334171.1"/>
    </source>
</evidence>
<dbReference type="EMBL" id="JACYXC010000001">
    <property type="protein sequence ID" value="MBH5334171.1"/>
    <property type="molecule type" value="Genomic_DNA"/>
</dbReference>
<name>A0ABS0NG67_9ACTN</name>
<evidence type="ECO:0000259" key="4">
    <source>
        <dbReference type="Pfam" id="PF00534"/>
    </source>
</evidence>
<evidence type="ECO:0000259" key="5">
    <source>
        <dbReference type="Pfam" id="PF13579"/>
    </source>
</evidence>
<dbReference type="InterPro" id="IPR028098">
    <property type="entry name" value="Glyco_trans_4-like_N"/>
</dbReference>
<evidence type="ECO:0000256" key="1">
    <source>
        <dbReference type="ARBA" id="ARBA00022676"/>
    </source>
</evidence>
<dbReference type="PANTHER" id="PTHR45947:SF3">
    <property type="entry name" value="SULFOQUINOVOSYL TRANSFERASE SQD2"/>
    <property type="match status" value="1"/>
</dbReference>